<dbReference type="RefSeq" id="WP_183570506.1">
    <property type="nucleotide sequence ID" value="NZ_CBCSLB010000027.1"/>
</dbReference>
<organism evidence="3 4">
    <name type="scientific">Paenibacillus endophyticus</name>
    <dbReference type="NCBI Taxonomy" id="1294268"/>
    <lineage>
        <taxon>Bacteria</taxon>
        <taxon>Bacillati</taxon>
        <taxon>Bacillota</taxon>
        <taxon>Bacilli</taxon>
        <taxon>Bacillales</taxon>
        <taxon>Paenibacillaceae</taxon>
        <taxon>Paenibacillus</taxon>
    </lineage>
</organism>
<dbReference type="InterPro" id="IPR027383">
    <property type="entry name" value="Znf_put"/>
</dbReference>
<dbReference type="EMBL" id="JACHXW010000027">
    <property type="protein sequence ID" value="MBB3155640.1"/>
    <property type="molecule type" value="Genomic_DNA"/>
</dbReference>
<dbReference type="AlphaFoldDB" id="A0A7W5CE91"/>
<protein>
    <submittedName>
        <fullName evidence="3">Putative anti-sigma-YlaC factor YlaD</fullName>
    </submittedName>
</protein>
<comment type="caution">
    <text evidence="3">The sequence shown here is derived from an EMBL/GenBank/DDBJ whole genome shotgun (WGS) entry which is preliminary data.</text>
</comment>
<dbReference type="Proteomes" id="UP000518605">
    <property type="component" value="Unassembled WGS sequence"/>
</dbReference>
<evidence type="ECO:0000259" key="2">
    <source>
        <dbReference type="Pfam" id="PF13490"/>
    </source>
</evidence>
<keyword evidence="1" id="KW-0472">Membrane</keyword>
<proteinExistence type="predicted"/>
<evidence type="ECO:0000313" key="4">
    <source>
        <dbReference type="Proteomes" id="UP000518605"/>
    </source>
</evidence>
<dbReference type="Pfam" id="PF13490">
    <property type="entry name" value="zf-HC2"/>
    <property type="match status" value="1"/>
</dbReference>
<feature type="domain" description="Putative zinc-finger" evidence="2">
    <location>
        <begin position="3"/>
        <end position="37"/>
    </location>
</feature>
<reference evidence="3 4" key="1">
    <citation type="submission" date="2020-08" db="EMBL/GenBank/DDBJ databases">
        <title>Genomic Encyclopedia of Type Strains, Phase III (KMG-III): the genomes of soil and plant-associated and newly described type strains.</title>
        <authorList>
            <person name="Whitman W."/>
        </authorList>
    </citation>
    <scope>NUCLEOTIDE SEQUENCE [LARGE SCALE GENOMIC DNA]</scope>
    <source>
        <strain evidence="3 4">CECT 8234</strain>
    </source>
</reference>
<sequence length="137" mass="15645">MKCDSVQMNITSYQENSLHPIRMKEIETHLEECVACREWYQEVLELETIWNNPALPALEEDLTVAIMTAISSRPLPYRRNNRFNPLLKTALASGCALILFMYNGAEFFYAAASHIGNYNEHFAHSISSMFHNLSGNS</sequence>
<feature type="transmembrane region" description="Helical" evidence="1">
    <location>
        <begin position="86"/>
        <end position="105"/>
    </location>
</feature>
<evidence type="ECO:0000256" key="1">
    <source>
        <dbReference type="SAM" id="Phobius"/>
    </source>
</evidence>
<keyword evidence="1" id="KW-0812">Transmembrane</keyword>
<keyword evidence="4" id="KW-1185">Reference proteome</keyword>
<keyword evidence="1" id="KW-1133">Transmembrane helix</keyword>
<evidence type="ECO:0000313" key="3">
    <source>
        <dbReference type="EMBL" id="MBB3155640.1"/>
    </source>
</evidence>
<name>A0A7W5CE91_9BACL</name>
<gene>
    <name evidence="3" type="ORF">FHS16_005748</name>
</gene>
<accession>A0A7W5CE91</accession>